<dbReference type="SUPFAM" id="SSF47413">
    <property type="entry name" value="lambda repressor-like DNA-binding domains"/>
    <property type="match status" value="1"/>
</dbReference>
<dbReference type="InterPro" id="IPR001387">
    <property type="entry name" value="Cro/C1-type_HTH"/>
</dbReference>
<dbReference type="SMART" id="SM00530">
    <property type="entry name" value="HTH_XRE"/>
    <property type="match status" value="1"/>
</dbReference>
<dbReference type="Proteomes" id="UP000182121">
    <property type="component" value="Unassembled WGS sequence"/>
</dbReference>
<proteinExistence type="predicted"/>
<dbReference type="PROSITE" id="PS50943">
    <property type="entry name" value="HTH_CROC1"/>
    <property type="match status" value="1"/>
</dbReference>
<evidence type="ECO:0000313" key="2">
    <source>
        <dbReference type="EMBL" id="SEU22587.1"/>
    </source>
</evidence>
<dbReference type="RefSeq" id="WP_074664591.1">
    <property type="nucleotide sequence ID" value="NZ_FOIO01000132.1"/>
</dbReference>
<reference evidence="2 3" key="1">
    <citation type="submission" date="2016-10" db="EMBL/GenBank/DDBJ databases">
        <authorList>
            <person name="Varghese N."/>
            <person name="Submissions S."/>
        </authorList>
    </citation>
    <scope>NUCLEOTIDE SEQUENCE [LARGE SCALE GENOMIC DNA]</scope>
    <source>
        <strain evidence="2 3">NLAE-zl-C196</strain>
    </source>
</reference>
<accession>A0A1I0KEH0</accession>
<feature type="domain" description="HTH cro/C1-type" evidence="1">
    <location>
        <begin position="7"/>
        <end position="64"/>
    </location>
</feature>
<evidence type="ECO:0000259" key="1">
    <source>
        <dbReference type="PROSITE" id="PS50943"/>
    </source>
</evidence>
<protein>
    <submittedName>
        <fullName evidence="2">Helix-turn-helix domain-containing protein</fullName>
    </submittedName>
</protein>
<organism evidence="2 3">
    <name type="scientific">Enterocloster clostridioformis</name>
    <dbReference type="NCBI Taxonomy" id="1531"/>
    <lineage>
        <taxon>Bacteria</taxon>
        <taxon>Bacillati</taxon>
        <taxon>Bacillota</taxon>
        <taxon>Clostridia</taxon>
        <taxon>Lachnospirales</taxon>
        <taxon>Lachnospiraceae</taxon>
        <taxon>Enterocloster</taxon>
    </lineage>
</organism>
<gene>
    <name evidence="2" type="ORF">SAMN05216521_11325</name>
</gene>
<name>A0A1I0KEH0_9FIRM</name>
<sequence length="132" mass="15239">MTIGQRIKKIRIFRGMTQKELGTMMGFGVNGDIRIAQYESGVRTPKKQMLLKMAEVLCVQPAVFSCRVCISKDDLMQTLFWMEESKGGGDIYDCIQKWEDMRAKYETGEISKEEYLQWKLTYICTPLTDTSV</sequence>
<dbReference type="AlphaFoldDB" id="A0A1I0KEH0"/>
<dbReference type="Pfam" id="PF01381">
    <property type="entry name" value="HTH_3"/>
    <property type="match status" value="1"/>
</dbReference>
<dbReference type="GO" id="GO:0003677">
    <property type="term" value="F:DNA binding"/>
    <property type="evidence" value="ECO:0007669"/>
    <property type="project" value="InterPro"/>
</dbReference>
<dbReference type="EMBL" id="FOIO01000132">
    <property type="protein sequence ID" value="SEU22587.1"/>
    <property type="molecule type" value="Genomic_DNA"/>
</dbReference>
<comment type="caution">
    <text evidence="2">The sequence shown here is derived from an EMBL/GenBank/DDBJ whole genome shotgun (WGS) entry which is preliminary data.</text>
</comment>
<dbReference type="Gene3D" id="1.10.260.40">
    <property type="entry name" value="lambda repressor-like DNA-binding domains"/>
    <property type="match status" value="1"/>
</dbReference>
<dbReference type="InterPro" id="IPR010982">
    <property type="entry name" value="Lambda_DNA-bd_dom_sf"/>
</dbReference>
<dbReference type="CDD" id="cd00093">
    <property type="entry name" value="HTH_XRE"/>
    <property type="match status" value="1"/>
</dbReference>
<evidence type="ECO:0000313" key="3">
    <source>
        <dbReference type="Proteomes" id="UP000182121"/>
    </source>
</evidence>